<evidence type="ECO:0000256" key="8">
    <source>
        <dbReference type="SAM" id="Coils"/>
    </source>
</evidence>
<evidence type="ECO:0000313" key="12">
    <source>
        <dbReference type="EMBL" id="MBB3976783.1"/>
    </source>
</evidence>
<evidence type="ECO:0000313" key="13">
    <source>
        <dbReference type="Proteomes" id="UP000574761"/>
    </source>
</evidence>
<dbReference type="GO" id="GO:0004180">
    <property type="term" value="F:carboxypeptidase activity"/>
    <property type="evidence" value="ECO:0007669"/>
    <property type="project" value="UniProtKB-ARBA"/>
</dbReference>
<dbReference type="PANTHER" id="PTHR36699:SF1">
    <property type="entry name" value="L,D-TRANSPEPTIDASE YAFK-RELATED"/>
    <property type="match status" value="1"/>
</dbReference>
<feature type="active site" description="Proton donor/acceptor" evidence="7">
    <location>
        <position position="153"/>
    </location>
</feature>
<gene>
    <name evidence="12" type="ORF">GGQ64_001983</name>
</gene>
<feature type="compositionally biased region" description="Low complexity" evidence="9">
    <location>
        <begin position="470"/>
        <end position="529"/>
    </location>
</feature>
<comment type="similarity">
    <text evidence="2">Belongs to the YkuD family.</text>
</comment>
<dbReference type="RefSeq" id="WP_246422556.1">
    <property type="nucleotide sequence ID" value="NZ_JACIEE010000004.1"/>
</dbReference>
<accession>A0A7W6DBM7</accession>
<dbReference type="InterPro" id="IPR005490">
    <property type="entry name" value="LD_TPept_cat_dom"/>
</dbReference>
<reference evidence="12 13" key="1">
    <citation type="submission" date="2020-08" db="EMBL/GenBank/DDBJ databases">
        <title>Genomic Encyclopedia of Type Strains, Phase IV (KMG-IV): sequencing the most valuable type-strain genomes for metagenomic binning, comparative biology and taxonomic classification.</title>
        <authorList>
            <person name="Goeker M."/>
        </authorList>
    </citation>
    <scope>NUCLEOTIDE SEQUENCE [LARGE SCALE GENOMIC DNA]</scope>
    <source>
        <strain evidence="12 13">DSM 100211</strain>
    </source>
</reference>
<dbReference type="GO" id="GO:0008360">
    <property type="term" value="P:regulation of cell shape"/>
    <property type="evidence" value="ECO:0007669"/>
    <property type="project" value="UniProtKB-UniRule"/>
</dbReference>
<dbReference type="PANTHER" id="PTHR36699">
    <property type="entry name" value="LD-TRANSPEPTIDASE"/>
    <property type="match status" value="1"/>
</dbReference>
<evidence type="ECO:0000256" key="1">
    <source>
        <dbReference type="ARBA" id="ARBA00004752"/>
    </source>
</evidence>
<evidence type="ECO:0000256" key="6">
    <source>
        <dbReference type="ARBA" id="ARBA00023316"/>
    </source>
</evidence>
<evidence type="ECO:0000256" key="7">
    <source>
        <dbReference type="PROSITE-ProRule" id="PRU01373"/>
    </source>
</evidence>
<feature type="coiled-coil region" evidence="8">
    <location>
        <begin position="332"/>
        <end position="370"/>
    </location>
</feature>
<dbReference type="SUPFAM" id="SSF141523">
    <property type="entry name" value="L,D-transpeptidase catalytic domain-like"/>
    <property type="match status" value="1"/>
</dbReference>
<dbReference type="GO" id="GO:0071555">
    <property type="term" value="P:cell wall organization"/>
    <property type="evidence" value="ECO:0007669"/>
    <property type="project" value="UniProtKB-UniRule"/>
</dbReference>
<feature type="compositionally biased region" description="Polar residues" evidence="9">
    <location>
        <begin position="457"/>
        <end position="469"/>
    </location>
</feature>
<dbReference type="EMBL" id="JACIEE010000004">
    <property type="protein sequence ID" value="MBB3976783.1"/>
    <property type="molecule type" value="Genomic_DNA"/>
</dbReference>
<name>A0A7W6DBM7_9HYPH</name>
<keyword evidence="10" id="KW-0732">Signal</keyword>
<organism evidence="12 13">
    <name type="scientific">Mycoplana azooxidifex</name>
    <dbReference type="NCBI Taxonomy" id="1636188"/>
    <lineage>
        <taxon>Bacteria</taxon>
        <taxon>Pseudomonadati</taxon>
        <taxon>Pseudomonadota</taxon>
        <taxon>Alphaproteobacteria</taxon>
        <taxon>Hyphomicrobiales</taxon>
        <taxon>Rhizobiaceae</taxon>
        <taxon>Mycoplana</taxon>
    </lineage>
</organism>
<evidence type="ECO:0000256" key="10">
    <source>
        <dbReference type="SAM" id="SignalP"/>
    </source>
</evidence>
<proteinExistence type="inferred from homology"/>
<keyword evidence="13" id="KW-1185">Reference proteome</keyword>
<feature type="region of interest" description="Disordered" evidence="9">
    <location>
        <begin position="423"/>
        <end position="529"/>
    </location>
</feature>
<evidence type="ECO:0000259" key="11">
    <source>
        <dbReference type="PROSITE" id="PS52029"/>
    </source>
</evidence>
<dbReference type="Pfam" id="PF03734">
    <property type="entry name" value="YkuD"/>
    <property type="match status" value="1"/>
</dbReference>
<dbReference type="PROSITE" id="PS52029">
    <property type="entry name" value="LD_TPASE"/>
    <property type="match status" value="1"/>
</dbReference>
<keyword evidence="6 7" id="KW-0961">Cell wall biogenesis/degradation</keyword>
<keyword evidence="3" id="KW-0808">Transferase</keyword>
<protein>
    <submittedName>
        <fullName evidence="12">Murein L,D-transpeptidase YafK</fullName>
    </submittedName>
</protein>
<feature type="chain" id="PRO_5030975948" evidence="10">
    <location>
        <begin position="18"/>
        <end position="529"/>
    </location>
</feature>
<comment type="pathway">
    <text evidence="1 7">Cell wall biogenesis; peptidoglycan biosynthesis.</text>
</comment>
<dbReference type="InterPro" id="IPR038063">
    <property type="entry name" value="Transpep_catalytic_dom"/>
</dbReference>
<feature type="signal peptide" evidence="10">
    <location>
        <begin position="1"/>
        <end position="17"/>
    </location>
</feature>
<evidence type="ECO:0000256" key="9">
    <source>
        <dbReference type="SAM" id="MobiDB-lite"/>
    </source>
</evidence>
<feature type="compositionally biased region" description="Low complexity" evidence="9">
    <location>
        <begin position="423"/>
        <end position="450"/>
    </location>
</feature>
<sequence>MRLKVLAAVSLLAVAVAGCTNETLDNVGVDVRKVSNKTQYQLSGQVVSKMASLNIDRHSPVTLRIFKEEGILEIWKADRSNRFQMMKSYQICAWSGKLGPKVKEGDRQAPEGFYPLGPQHMNPNSQYYLAINTGFPNTYDRANARSGSNLMIHGACSSSGCYSMSDEQMVEIFAFARDAFKGGQKTIQLQAYPFRMTAENMARHRDNPNIEFWKMLKAGYDNFQVTKRPPEVGVCDQKYVFNRQTPDGKAFSGIAAQCPAISTPSQLQVAMNGYEKTYAAEYAKAMKKYEGTVWLEPSEAQRKAIVADKRKGRELAYAPTGNSIDAGKLMSLREIEAEKKRAEDAAKRKIEMAEKARQDEEDRKTAELQKLADDVAAQKAAQQQAAAAGVAVPAANPGIASVQAEQDAEKKPFWKLWSSRGTAASGSAGAASTTAAATPPAQPAPAAAAAESDTDEGNTASIGAQQEQKQTVPAQADANAAAEAGAAAEADAGDQAPQAAPAQAAPVPAATADASTSQKQPFWKFWKKQ</sequence>
<feature type="active site" description="Nucleophile" evidence="7">
    <location>
        <position position="161"/>
    </location>
</feature>
<evidence type="ECO:0000256" key="3">
    <source>
        <dbReference type="ARBA" id="ARBA00022679"/>
    </source>
</evidence>
<dbReference type="GO" id="GO:0009252">
    <property type="term" value="P:peptidoglycan biosynthetic process"/>
    <property type="evidence" value="ECO:0007669"/>
    <property type="project" value="UniProtKB-KW"/>
</dbReference>
<feature type="domain" description="L,D-TPase catalytic" evidence="11">
    <location>
        <begin position="61"/>
        <end position="188"/>
    </location>
</feature>
<evidence type="ECO:0000256" key="5">
    <source>
        <dbReference type="ARBA" id="ARBA00022984"/>
    </source>
</evidence>
<evidence type="ECO:0000256" key="2">
    <source>
        <dbReference type="ARBA" id="ARBA00005992"/>
    </source>
</evidence>
<evidence type="ECO:0000256" key="4">
    <source>
        <dbReference type="ARBA" id="ARBA00022960"/>
    </source>
</evidence>
<keyword evidence="5 7" id="KW-0573">Peptidoglycan synthesis</keyword>
<keyword evidence="4 7" id="KW-0133">Cell shape</keyword>
<dbReference type="Proteomes" id="UP000574761">
    <property type="component" value="Unassembled WGS sequence"/>
</dbReference>
<dbReference type="AlphaFoldDB" id="A0A7W6DBM7"/>
<dbReference type="GO" id="GO:0016740">
    <property type="term" value="F:transferase activity"/>
    <property type="evidence" value="ECO:0007669"/>
    <property type="project" value="UniProtKB-KW"/>
</dbReference>
<comment type="caution">
    <text evidence="12">The sequence shown here is derived from an EMBL/GenBank/DDBJ whole genome shotgun (WGS) entry which is preliminary data.</text>
</comment>
<keyword evidence="8" id="KW-0175">Coiled coil</keyword>
<dbReference type="PROSITE" id="PS51257">
    <property type="entry name" value="PROKAR_LIPOPROTEIN"/>
    <property type="match status" value="1"/>
</dbReference>